<evidence type="ECO:0000256" key="1">
    <source>
        <dbReference type="ARBA" id="ARBA00004141"/>
    </source>
</evidence>
<reference evidence="7 8" key="1">
    <citation type="submission" date="2016-05" db="EMBL/GenBank/DDBJ databases">
        <authorList>
            <consortium name="Pathogen Informatics"/>
        </authorList>
    </citation>
    <scope>NUCLEOTIDE SEQUENCE [LARGE SCALE GENOMIC DNA]</scope>
    <source>
        <strain evidence="7 8">2880STDY5682802</strain>
    </source>
</reference>
<dbReference type="PIRSF" id="PIRSF002457">
    <property type="entry name" value="DASS"/>
    <property type="match status" value="1"/>
</dbReference>
<feature type="transmembrane region" description="Helical" evidence="6">
    <location>
        <begin position="340"/>
        <end position="359"/>
    </location>
</feature>
<comment type="subcellular location">
    <subcellularLocation>
        <location evidence="1">Membrane</location>
        <topology evidence="1">Multi-pass membrane protein</topology>
    </subcellularLocation>
</comment>
<organism evidence="7 8">
    <name type="scientific">Raoultella planticola</name>
    <name type="common">Klebsiella planticola</name>
    <dbReference type="NCBI Taxonomy" id="575"/>
    <lineage>
        <taxon>Bacteria</taxon>
        <taxon>Pseudomonadati</taxon>
        <taxon>Pseudomonadota</taxon>
        <taxon>Gammaproteobacteria</taxon>
        <taxon>Enterobacterales</taxon>
        <taxon>Enterobacteriaceae</taxon>
        <taxon>Klebsiella/Raoultella group</taxon>
        <taxon>Raoultella</taxon>
    </lineage>
</organism>
<dbReference type="EMBL" id="FLAC01000020">
    <property type="protein sequence ID" value="SAQ03793.1"/>
    <property type="molecule type" value="Genomic_DNA"/>
</dbReference>
<protein>
    <submittedName>
        <fullName evidence="7">Putative tartrate:succinate antiporter</fullName>
    </submittedName>
</protein>
<keyword evidence="4 6" id="KW-1133">Transmembrane helix</keyword>
<dbReference type="GO" id="GO:0016020">
    <property type="term" value="C:membrane"/>
    <property type="evidence" value="ECO:0007669"/>
    <property type="project" value="UniProtKB-SubCell"/>
</dbReference>
<evidence type="ECO:0000256" key="4">
    <source>
        <dbReference type="ARBA" id="ARBA00022989"/>
    </source>
</evidence>
<feature type="transmembrane region" description="Helical" evidence="6">
    <location>
        <begin position="490"/>
        <end position="512"/>
    </location>
</feature>
<feature type="transmembrane region" description="Helical" evidence="6">
    <location>
        <begin position="62"/>
        <end position="79"/>
    </location>
</feature>
<sequence>MTHRIFNYSQILIMKEKQTTIPPAGAASPKAANKNRLLMMALPIIVAVLLLFVPVPDGLPPYAWHYFAIFVGVIVGLIFEPLPGAVIGITGVVVIALCSQWLLFNPAQLADPKFKLAGASFKWAVSGFGNSTVWLIFGAFMFAAGYDKTQFGRRLALILVKYLGRRSLTLGYAITFADLLLAPFTPSNTARSGGTIYPIIANLPPLYGSKPNDPSARRIGSYLMWVAITAACITSSMFLSALAPNLLALALVKSIVGINISWGTWFIAFLPLGILLILAMPLLAYWFYPPEVKVNNEVPLWAARELEKLGKLSRNEILLLVFVCFALAMWIFAAEWIEPALAALLVIVLMLWTGVLSWSDITNNKAAWNTFVWFATLVALADGLSSTGFIAWLGKEGGALMSGISPGVATIVLLLAFYLLHYLFASTTAHTTALLPAMLTIASTIPGMNMQVFVLLMVTSLGVMGIITPYGTGPSPIYYGSGYLPTKDYWRLGTIFGAIFLAALLLIGYPWMSMMF</sequence>
<feature type="transmembrane region" description="Helical" evidence="6">
    <location>
        <begin position="264"/>
        <end position="288"/>
    </location>
</feature>
<evidence type="ECO:0000313" key="7">
    <source>
        <dbReference type="EMBL" id="SAQ03793.1"/>
    </source>
</evidence>
<dbReference type="Pfam" id="PF00939">
    <property type="entry name" value="Na_sulph_symp"/>
    <property type="match status" value="1"/>
</dbReference>
<feature type="transmembrane region" description="Helical" evidence="6">
    <location>
        <begin position="400"/>
        <end position="421"/>
    </location>
</feature>
<feature type="transmembrane region" description="Helical" evidence="6">
    <location>
        <begin position="123"/>
        <end position="146"/>
    </location>
</feature>
<dbReference type="Proteomes" id="UP000078124">
    <property type="component" value="Unassembled WGS sequence"/>
</dbReference>
<feature type="transmembrane region" description="Helical" evidence="6">
    <location>
        <begin position="37"/>
        <end position="56"/>
    </location>
</feature>
<name>A0A8G2A1S6_RAOPL</name>
<comment type="similarity">
    <text evidence="2">Belongs to the SLC13A/DASS transporter (TC 2.A.47) family. DIT1 subfamily.</text>
</comment>
<comment type="caution">
    <text evidence="7">The sequence shown here is derived from an EMBL/GenBank/DDBJ whole genome shotgun (WGS) entry which is preliminary data.</text>
</comment>
<keyword evidence="3 6" id="KW-0812">Transmembrane</keyword>
<evidence type="ECO:0000256" key="3">
    <source>
        <dbReference type="ARBA" id="ARBA00022692"/>
    </source>
</evidence>
<dbReference type="InterPro" id="IPR030676">
    <property type="entry name" value="CitT-rel"/>
</dbReference>
<gene>
    <name evidence="7" type="primary">citT</name>
    <name evidence="7" type="ORF">SAMEA2273876_04355</name>
</gene>
<dbReference type="GO" id="GO:0022857">
    <property type="term" value="F:transmembrane transporter activity"/>
    <property type="evidence" value="ECO:0007669"/>
    <property type="project" value="InterPro"/>
</dbReference>
<dbReference type="NCBIfam" id="TIGR00785">
    <property type="entry name" value="dass"/>
    <property type="match status" value="1"/>
</dbReference>
<evidence type="ECO:0000256" key="2">
    <source>
        <dbReference type="ARBA" id="ARBA00007349"/>
    </source>
</evidence>
<proteinExistence type="inferred from homology"/>
<dbReference type="PANTHER" id="PTHR42826">
    <property type="entry name" value="DICARBOXYLATE TRANSPORTER 2.1, CHLOROPLASTIC"/>
    <property type="match status" value="1"/>
</dbReference>
<feature type="transmembrane region" description="Helical" evidence="6">
    <location>
        <begin position="371"/>
        <end position="393"/>
    </location>
</feature>
<evidence type="ECO:0000256" key="5">
    <source>
        <dbReference type="ARBA" id="ARBA00023136"/>
    </source>
</evidence>
<accession>A0A8G2A1S6</accession>
<evidence type="ECO:0000313" key="8">
    <source>
        <dbReference type="Proteomes" id="UP000078124"/>
    </source>
</evidence>
<feature type="transmembrane region" description="Helical" evidence="6">
    <location>
        <begin position="452"/>
        <end position="470"/>
    </location>
</feature>
<feature type="transmembrane region" description="Helical" evidence="6">
    <location>
        <begin position="222"/>
        <end position="252"/>
    </location>
</feature>
<dbReference type="InterPro" id="IPR001898">
    <property type="entry name" value="SLC13A/DASS"/>
</dbReference>
<evidence type="ECO:0000256" key="6">
    <source>
        <dbReference type="SAM" id="Phobius"/>
    </source>
</evidence>
<feature type="transmembrane region" description="Helical" evidence="6">
    <location>
        <begin position="86"/>
        <end position="103"/>
    </location>
</feature>
<feature type="transmembrane region" description="Helical" evidence="6">
    <location>
        <begin position="317"/>
        <end position="333"/>
    </location>
</feature>
<dbReference type="AlphaFoldDB" id="A0A8G2A1S6"/>
<keyword evidence="5 6" id="KW-0472">Membrane</keyword>